<evidence type="ECO:0000256" key="1">
    <source>
        <dbReference type="SAM" id="MobiDB-lite"/>
    </source>
</evidence>
<proteinExistence type="predicted"/>
<feature type="compositionally biased region" description="Polar residues" evidence="1">
    <location>
        <begin position="68"/>
        <end position="81"/>
    </location>
</feature>
<organism evidence="2 3">
    <name type="scientific">Colocasia esculenta</name>
    <name type="common">Wild taro</name>
    <name type="synonym">Arum esculentum</name>
    <dbReference type="NCBI Taxonomy" id="4460"/>
    <lineage>
        <taxon>Eukaryota</taxon>
        <taxon>Viridiplantae</taxon>
        <taxon>Streptophyta</taxon>
        <taxon>Embryophyta</taxon>
        <taxon>Tracheophyta</taxon>
        <taxon>Spermatophyta</taxon>
        <taxon>Magnoliopsida</taxon>
        <taxon>Liliopsida</taxon>
        <taxon>Araceae</taxon>
        <taxon>Aroideae</taxon>
        <taxon>Colocasieae</taxon>
        <taxon>Colocasia</taxon>
    </lineage>
</organism>
<dbReference type="AlphaFoldDB" id="A0A843W2F1"/>
<keyword evidence="3" id="KW-1185">Reference proteome</keyword>
<accession>A0A843W2F1</accession>
<dbReference type="Proteomes" id="UP000652761">
    <property type="component" value="Unassembled WGS sequence"/>
</dbReference>
<comment type="caution">
    <text evidence="2">The sequence shown here is derived from an EMBL/GenBank/DDBJ whole genome shotgun (WGS) entry which is preliminary data.</text>
</comment>
<sequence>MWSFTVGVLRPVPKQQLRILLTRVQSPYGQKQHPAQLVFLHKKGTITPWIPTRSSFTTEGNKTPWLPTRSSFTTEGNNNTKNKQEFKPLDQALASQDLKLLALRANNLDKALSQHYISSLRISITAWRAKS</sequence>
<name>A0A843W2F1_COLES</name>
<evidence type="ECO:0000313" key="2">
    <source>
        <dbReference type="EMBL" id="MQM03409.1"/>
    </source>
</evidence>
<protein>
    <submittedName>
        <fullName evidence="2">Uncharacterized protein</fullName>
    </submittedName>
</protein>
<dbReference type="EMBL" id="NMUH01003028">
    <property type="protein sequence ID" value="MQM03409.1"/>
    <property type="molecule type" value="Genomic_DNA"/>
</dbReference>
<feature type="region of interest" description="Disordered" evidence="1">
    <location>
        <begin position="53"/>
        <end position="83"/>
    </location>
</feature>
<reference evidence="2" key="1">
    <citation type="submission" date="2017-07" db="EMBL/GenBank/DDBJ databases">
        <title>Taro Niue Genome Assembly and Annotation.</title>
        <authorList>
            <person name="Atibalentja N."/>
            <person name="Keating K."/>
            <person name="Fields C.J."/>
        </authorList>
    </citation>
    <scope>NUCLEOTIDE SEQUENCE</scope>
    <source>
        <strain evidence="2">Niue_2</strain>
        <tissue evidence="2">Leaf</tissue>
    </source>
</reference>
<evidence type="ECO:0000313" key="3">
    <source>
        <dbReference type="Proteomes" id="UP000652761"/>
    </source>
</evidence>
<gene>
    <name evidence="2" type="ORF">Taro_036190</name>
</gene>